<dbReference type="OrthoDB" id="5297460at2"/>
<evidence type="ECO:0000313" key="5">
    <source>
        <dbReference type="EMBL" id="TFW71717.1"/>
    </source>
</evidence>
<dbReference type="GO" id="GO:0003700">
    <property type="term" value="F:DNA-binding transcription factor activity"/>
    <property type="evidence" value="ECO:0007669"/>
    <property type="project" value="InterPro"/>
</dbReference>
<proteinExistence type="predicted"/>
<dbReference type="InterPro" id="IPR001845">
    <property type="entry name" value="HTH_ArsR_DNA-bd_dom"/>
</dbReference>
<accession>A0A4Y9VRI1</accession>
<keyword evidence="6" id="KW-1185">Reference proteome</keyword>
<dbReference type="SMART" id="SM00418">
    <property type="entry name" value="HTH_ARSR"/>
    <property type="match status" value="1"/>
</dbReference>
<dbReference type="AlphaFoldDB" id="A0A4Y9VRI1"/>
<dbReference type="PROSITE" id="PS50987">
    <property type="entry name" value="HTH_ARSR_2"/>
    <property type="match status" value="1"/>
</dbReference>
<keyword evidence="2" id="KW-0238">DNA-binding</keyword>
<protein>
    <submittedName>
        <fullName evidence="5">Transcriptional regulator</fullName>
    </submittedName>
</protein>
<evidence type="ECO:0000313" key="6">
    <source>
        <dbReference type="Proteomes" id="UP000297706"/>
    </source>
</evidence>
<dbReference type="CDD" id="cd00090">
    <property type="entry name" value="HTH_ARSR"/>
    <property type="match status" value="1"/>
</dbReference>
<dbReference type="InterPro" id="IPR051011">
    <property type="entry name" value="Metal_resp_trans_reg"/>
</dbReference>
<name>A0A4Y9VRI1_9PROT</name>
<dbReference type="PRINTS" id="PR00778">
    <property type="entry name" value="HTHARSR"/>
</dbReference>
<keyword evidence="1" id="KW-0805">Transcription regulation</keyword>
<dbReference type="PANTHER" id="PTHR43132">
    <property type="entry name" value="ARSENICAL RESISTANCE OPERON REPRESSOR ARSR-RELATED"/>
    <property type="match status" value="1"/>
</dbReference>
<reference evidence="5 6" key="1">
    <citation type="submission" date="2018-02" db="EMBL/GenBank/DDBJ databases">
        <title>A novel lanthanide dependent methylotroph, Methylotenera sp. La3113.</title>
        <authorList>
            <person name="Lv H."/>
            <person name="Tani A."/>
        </authorList>
    </citation>
    <scope>NUCLEOTIDE SEQUENCE [LARGE SCALE GENOMIC DNA]</scope>
    <source>
        <strain evidence="5 6">La3113</strain>
    </source>
</reference>
<evidence type="ECO:0000256" key="3">
    <source>
        <dbReference type="ARBA" id="ARBA00023163"/>
    </source>
</evidence>
<sequence length="113" mass="12146">MDNKLAVIQLASIAQEARLGIFRLLVQAGVCGMPAGVVGEQLKIPASTLSFHLKELSRAGLLSSRQQGRYVYYIANYDAMNGLLAYLTENCCAGQSSCCPDVACSVDEKELQS</sequence>
<comment type="caution">
    <text evidence="5">The sequence shown here is derived from an EMBL/GenBank/DDBJ whole genome shotgun (WGS) entry which is preliminary data.</text>
</comment>
<evidence type="ECO:0000259" key="4">
    <source>
        <dbReference type="PROSITE" id="PS50987"/>
    </source>
</evidence>
<dbReference type="SUPFAM" id="SSF46785">
    <property type="entry name" value="Winged helix' DNA-binding domain"/>
    <property type="match status" value="1"/>
</dbReference>
<dbReference type="GO" id="GO:0003677">
    <property type="term" value="F:DNA binding"/>
    <property type="evidence" value="ECO:0007669"/>
    <property type="project" value="UniProtKB-KW"/>
</dbReference>
<feature type="domain" description="HTH arsR-type" evidence="4">
    <location>
        <begin position="1"/>
        <end position="95"/>
    </location>
</feature>
<dbReference type="RefSeq" id="WP_135277352.1">
    <property type="nucleotide sequence ID" value="NZ_PQVH01000008.1"/>
</dbReference>
<dbReference type="Proteomes" id="UP000297706">
    <property type="component" value="Unassembled WGS sequence"/>
</dbReference>
<keyword evidence="3" id="KW-0804">Transcription</keyword>
<organism evidence="5 6">
    <name type="scientific">Methylotenera oryzisoli</name>
    <dbReference type="NCBI Taxonomy" id="2080758"/>
    <lineage>
        <taxon>Bacteria</taxon>
        <taxon>Pseudomonadati</taxon>
        <taxon>Pseudomonadota</taxon>
        <taxon>Betaproteobacteria</taxon>
        <taxon>Nitrosomonadales</taxon>
        <taxon>Methylophilaceae</taxon>
        <taxon>Methylotenera</taxon>
    </lineage>
</organism>
<evidence type="ECO:0000256" key="2">
    <source>
        <dbReference type="ARBA" id="ARBA00023125"/>
    </source>
</evidence>
<dbReference type="InterPro" id="IPR011991">
    <property type="entry name" value="ArsR-like_HTH"/>
</dbReference>
<dbReference type="InterPro" id="IPR036388">
    <property type="entry name" value="WH-like_DNA-bd_sf"/>
</dbReference>
<dbReference type="InterPro" id="IPR036390">
    <property type="entry name" value="WH_DNA-bd_sf"/>
</dbReference>
<dbReference type="PANTHER" id="PTHR43132:SF2">
    <property type="entry name" value="ARSENICAL RESISTANCE OPERON REPRESSOR ARSR-RELATED"/>
    <property type="match status" value="1"/>
</dbReference>
<dbReference type="Pfam" id="PF12840">
    <property type="entry name" value="HTH_20"/>
    <property type="match status" value="1"/>
</dbReference>
<evidence type="ECO:0000256" key="1">
    <source>
        <dbReference type="ARBA" id="ARBA00023015"/>
    </source>
</evidence>
<dbReference type="Gene3D" id="1.10.10.10">
    <property type="entry name" value="Winged helix-like DNA-binding domain superfamily/Winged helix DNA-binding domain"/>
    <property type="match status" value="1"/>
</dbReference>
<gene>
    <name evidence="5" type="ORF">C3Y98_06425</name>
</gene>
<dbReference type="EMBL" id="PQVH01000008">
    <property type="protein sequence ID" value="TFW71717.1"/>
    <property type="molecule type" value="Genomic_DNA"/>
</dbReference>